<evidence type="ECO:0000313" key="3">
    <source>
        <dbReference type="RefSeq" id="XP_003738578.2"/>
    </source>
</evidence>
<name>A0AAJ6VUV8_9ACAR</name>
<reference evidence="3" key="1">
    <citation type="submission" date="2025-08" db="UniProtKB">
        <authorList>
            <consortium name="RefSeq"/>
        </authorList>
    </citation>
    <scope>IDENTIFICATION</scope>
</reference>
<dbReference type="RefSeq" id="XP_003738578.2">
    <property type="nucleotide sequence ID" value="XM_003738530.2"/>
</dbReference>
<evidence type="ECO:0000313" key="2">
    <source>
        <dbReference type="Proteomes" id="UP000694867"/>
    </source>
</evidence>
<feature type="transmembrane region" description="Helical" evidence="1">
    <location>
        <begin position="6"/>
        <end position="26"/>
    </location>
</feature>
<dbReference type="KEGG" id="goe:100897517"/>
<proteinExistence type="predicted"/>
<dbReference type="AlphaFoldDB" id="A0AAJ6VUV8"/>
<evidence type="ECO:0000256" key="1">
    <source>
        <dbReference type="SAM" id="Phobius"/>
    </source>
</evidence>
<protein>
    <submittedName>
        <fullName evidence="3">Uncharacterized protein LOC100897517</fullName>
    </submittedName>
</protein>
<dbReference type="Proteomes" id="UP000694867">
    <property type="component" value="Unplaced"/>
</dbReference>
<feature type="transmembrane region" description="Helical" evidence="1">
    <location>
        <begin position="170"/>
        <end position="189"/>
    </location>
</feature>
<accession>A0AAJ6VUV8</accession>
<sequence>MIRVAVPLGLLLLVVVQHNVNSMSMIRRKIMGKSRNDMAARGVMPMARKYLHHRNSKAFGDAPAAESDQVIEVAFAVKVRKKGPSDPGESIEDDLDHEVEEVEETSRLPSRQFLHGLRVVGLVSMMIMKVVCVMFMDVVSVMFMDVVSVMFMKVVCVMCMKVVSVMFMDVVMYIMPVEIMSVVSVKVMVPVMVKTMVENKYVVVAVATVLMEDHSFTFYTMMLNPVMPHSVMLEQVLFLTMVLLSVVLPAMVFISVVLPAMVSLSVVFPVVSMMIVQVVIVIICVNIFY</sequence>
<keyword evidence="1" id="KW-0472">Membrane</keyword>
<keyword evidence="1" id="KW-1133">Transmembrane helix</keyword>
<organism evidence="2 3">
    <name type="scientific">Galendromus occidentalis</name>
    <name type="common">western predatory mite</name>
    <dbReference type="NCBI Taxonomy" id="34638"/>
    <lineage>
        <taxon>Eukaryota</taxon>
        <taxon>Metazoa</taxon>
        <taxon>Ecdysozoa</taxon>
        <taxon>Arthropoda</taxon>
        <taxon>Chelicerata</taxon>
        <taxon>Arachnida</taxon>
        <taxon>Acari</taxon>
        <taxon>Parasitiformes</taxon>
        <taxon>Mesostigmata</taxon>
        <taxon>Gamasina</taxon>
        <taxon>Phytoseioidea</taxon>
        <taxon>Phytoseiidae</taxon>
        <taxon>Typhlodrominae</taxon>
        <taxon>Galendromus</taxon>
    </lineage>
</organism>
<keyword evidence="1" id="KW-0812">Transmembrane</keyword>
<feature type="transmembrane region" description="Helical" evidence="1">
    <location>
        <begin position="266"/>
        <end position="288"/>
    </location>
</feature>
<keyword evidence="2" id="KW-1185">Reference proteome</keyword>
<gene>
    <name evidence="3" type="primary">LOC100897517</name>
</gene>
<dbReference type="GeneID" id="100897517"/>
<feature type="transmembrane region" description="Helical" evidence="1">
    <location>
        <begin position="236"/>
        <end position="260"/>
    </location>
</feature>
<feature type="transmembrane region" description="Helical" evidence="1">
    <location>
        <begin position="201"/>
        <end position="224"/>
    </location>
</feature>